<evidence type="ECO:0000313" key="1">
    <source>
        <dbReference type="EMBL" id="TRU99944.1"/>
    </source>
</evidence>
<dbReference type="Pfam" id="PF10387">
    <property type="entry name" value="DUF2442"/>
    <property type="match status" value="1"/>
</dbReference>
<dbReference type="Gene3D" id="3.30.2020.10">
    <property type="entry name" value="NE0471-like N-terminal domain"/>
    <property type="match status" value="1"/>
</dbReference>
<dbReference type="Proteomes" id="UP000320523">
    <property type="component" value="Unassembled WGS sequence"/>
</dbReference>
<evidence type="ECO:0000313" key="2">
    <source>
        <dbReference type="Proteomes" id="UP000320523"/>
    </source>
</evidence>
<organism evidence="1 2">
    <name type="scientific">Microcystis wesenbergii Mw_QC_S_20081001_S30D</name>
    <dbReference type="NCBI Taxonomy" id="2486245"/>
    <lineage>
        <taxon>Bacteria</taxon>
        <taxon>Bacillati</taxon>
        <taxon>Cyanobacteriota</taxon>
        <taxon>Cyanophyceae</taxon>
        <taxon>Oscillatoriophycideae</taxon>
        <taxon>Chroococcales</taxon>
        <taxon>Microcystaceae</taxon>
        <taxon>Microcystis</taxon>
    </lineage>
</organism>
<dbReference type="AlphaFoldDB" id="A0A552JWP5"/>
<proteinExistence type="predicted"/>
<reference evidence="1 2" key="1">
    <citation type="submission" date="2019-01" db="EMBL/GenBank/DDBJ databases">
        <title>Coherence of Microcystis species and biogeography revealed through population genomics.</title>
        <authorList>
            <person name="Perez-Carrascal O.M."/>
            <person name="Terrat Y."/>
            <person name="Giani A."/>
            <person name="Fortin N."/>
            <person name="Tromas N."/>
            <person name="Shapiro B.J."/>
        </authorList>
    </citation>
    <scope>NUCLEOTIDE SEQUENCE [LARGE SCALE GENOMIC DNA]</scope>
    <source>
        <strain evidence="1">Mw_QC_S_20081001_S30D</strain>
    </source>
</reference>
<dbReference type="EMBL" id="SFAT01000045">
    <property type="protein sequence ID" value="TRU99944.1"/>
    <property type="molecule type" value="Genomic_DNA"/>
</dbReference>
<dbReference type="InterPro" id="IPR018841">
    <property type="entry name" value="DUF2442"/>
</dbReference>
<accession>A0A552JWP5</accession>
<gene>
    <name evidence="1" type="ORF">EWV75_04080</name>
</gene>
<name>A0A552JWP5_9CHRO</name>
<dbReference type="InterPro" id="IPR036782">
    <property type="entry name" value="NE0471-like_N"/>
</dbReference>
<protein>
    <submittedName>
        <fullName evidence="1">DUF2442 domain-containing protein</fullName>
    </submittedName>
</protein>
<sequence length="83" mass="9816">MLYPKIISAKIIENYTLLVHFSNHQARKYNCEKLLEKTMFSPLKNYAFFKNFQLDPSGSGIIWNDEIDISEYEIWVNGIELQL</sequence>
<dbReference type="SUPFAM" id="SSF143880">
    <property type="entry name" value="NE0471 N-terminal domain-like"/>
    <property type="match status" value="1"/>
</dbReference>
<comment type="caution">
    <text evidence="1">The sequence shown here is derived from an EMBL/GenBank/DDBJ whole genome shotgun (WGS) entry which is preliminary data.</text>
</comment>